<evidence type="ECO:0000313" key="5">
    <source>
        <dbReference type="Proteomes" id="UP000577724"/>
    </source>
</evidence>
<feature type="compositionally biased region" description="Basic and acidic residues" evidence="2">
    <location>
        <begin position="138"/>
        <end position="163"/>
    </location>
</feature>
<comment type="caution">
    <text evidence="4">The sequence shown here is derived from an EMBL/GenBank/DDBJ whole genome shotgun (WGS) entry which is preliminary data.</text>
</comment>
<dbReference type="Gene3D" id="1.10.10.630">
    <property type="entry name" value="DnaD domain-like"/>
    <property type="match status" value="1"/>
</dbReference>
<proteinExistence type="inferred from homology"/>
<dbReference type="PANTHER" id="PTHR37293:SF5">
    <property type="entry name" value="DNA REPLICATION PROTEIN"/>
    <property type="match status" value="1"/>
</dbReference>
<dbReference type="EMBL" id="JABMCC010000105">
    <property type="protein sequence ID" value="NUU54358.1"/>
    <property type="molecule type" value="Genomic_DNA"/>
</dbReference>
<evidence type="ECO:0000256" key="1">
    <source>
        <dbReference type="ARBA" id="ARBA00093462"/>
    </source>
</evidence>
<dbReference type="NCBIfam" id="TIGR01446">
    <property type="entry name" value="DnaD_dom"/>
    <property type="match status" value="1"/>
</dbReference>
<accession>A0ABX2MJZ4</accession>
<dbReference type="Proteomes" id="UP000577724">
    <property type="component" value="Unassembled WGS sequence"/>
</dbReference>
<feature type="region of interest" description="Disordered" evidence="2">
    <location>
        <begin position="100"/>
        <end position="170"/>
    </location>
</feature>
<evidence type="ECO:0000313" key="4">
    <source>
        <dbReference type="EMBL" id="NUU54358.1"/>
    </source>
</evidence>
<name>A0ABX2MJZ4_9BACL</name>
<dbReference type="GeneID" id="97130975"/>
<dbReference type="PANTHER" id="PTHR37293">
    <property type="entry name" value="PHAGE REPLICATION PROTEIN-RELATED"/>
    <property type="match status" value="1"/>
</dbReference>
<sequence length="321" mass="36436">MADRRMISKIISVSEKVNKLPDIFDMLLFTWMIPHTDDFGRLPGSPFKVKNLVVPSIKRIDEPEIEVALEHLQAAGLIHWYKVGEDRVVQIVNFEEHQQGLHKRTKSKFPDPPSDDSETFPEVPGSSEDAPKIPSELNRTEGKGTEENRSEEKRKQQEKKEEILSDDDPLFQPLGTKIDSSSCNKPDINLFDIFQREGFGTISPFTSDEIQTLEKDYGARWVQEAMKVAVLNGIRKLSYVDGILVRWKANGIDEPWTKEAQPSNGSGNGGNKYNKRSGKPNIEVVQPVTDPEQSGITDEEYEEMMRYAAELQANKQQEVPH</sequence>
<dbReference type="SUPFAM" id="SSF158499">
    <property type="entry name" value="DnaD domain-like"/>
    <property type="match status" value="1"/>
</dbReference>
<dbReference type="RefSeq" id="WP_175381537.1">
    <property type="nucleotide sequence ID" value="NZ_CBCRYD010000006.1"/>
</dbReference>
<reference evidence="4 5" key="1">
    <citation type="submission" date="2020-05" db="EMBL/GenBank/DDBJ databases">
        <title>Genome Sequencing of Type Strains.</title>
        <authorList>
            <person name="Lemaire J.F."/>
            <person name="Inderbitzin P."/>
            <person name="Gregorio O.A."/>
            <person name="Collins S.B."/>
            <person name="Wespe N."/>
            <person name="Knight-Connoni V."/>
        </authorList>
    </citation>
    <scope>NUCLEOTIDE SEQUENCE [LARGE SCALE GENOMIC DNA]</scope>
    <source>
        <strain evidence="4 5">DSM 19942</strain>
    </source>
</reference>
<comment type="similarity">
    <text evidence="1">Belongs to the DnaB/DnaD family.</text>
</comment>
<keyword evidence="5" id="KW-1185">Reference proteome</keyword>
<protein>
    <submittedName>
        <fullName evidence="4">DnaD domain protein</fullName>
    </submittedName>
</protein>
<dbReference type="InterPro" id="IPR034829">
    <property type="entry name" value="DnaD-like_sf"/>
</dbReference>
<gene>
    <name evidence="4" type="ORF">HP548_09695</name>
</gene>
<dbReference type="InterPro" id="IPR006343">
    <property type="entry name" value="DnaB/C_C"/>
</dbReference>
<evidence type="ECO:0000256" key="2">
    <source>
        <dbReference type="SAM" id="MobiDB-lite"/>
    </source>
</evidence>
<organism evidence="4 5">
    <name type="scientific">Paenibacillus taichungensis</name>
    <dbReference type="NCBI Taxonomy" id="484184"/>
    <lineage>
        <taxon>Bacteria</taxon>
        <taxon>Bacillati</taxon>
        <taxon>Bacillota</taxon>
        <taxon>Bacilli</taxon>
        <taxon>Bacillales</taxon>
        <taxon>Paenibacillaceae</taxon>
        <taxon>Paenibacillus</taxon>
    </lineage>
</organism>
<dbReference type="Pfam" id="PF07261">
    <property type="entry name" value="DnaB_2"/>
    <property type="match status" value="1"/>
</dbReference>
<feature type="region of interest" description="Disordered" evidence="2">
    <location>
        <begin position="255"/>
        <end position="299"/>
    </location>
</feature>
<feature type="domain" description="DnaB/C C-terminal" evidence="3">
    <location>
        <begin position="191"/>
        <end position="253"/>
    </location>
</feature>
<dbReference type="InterPro" id="IPR053162">
    <property type="entry name" value="DnaD"/>
</dbReference>
<evidence type="ECO:0000259" key="3">
    <source>
        <dbReference type="Pfam" id="PF07261"/>
    </source>
</evidence>